<organism evidence="2 3">
    <name type="scientific">Pedobacter hiemivivus</name>
    <dbReference type="NCBI Taxonomy" id="2530454"/>
    <lineage>
        <taxon>Bacteria</taxon>
        <taxon>Pseudomonadati</taxon>
        <taxon>Bacteroidota</taxon>
        <taxon>Sphingobacteriia</taxon>
        <taxon>Sphingobacteriales</taxon>
        <taxon>Sphingobacteriaceae</taxon>
        <taxon>Pedobacter</taxon>
    </lineage>
</organism>
<dbReference type="Gene3D" id="2.80.10.50">
    <property type="match status" value="1"/>
</dbReference>
<protein>
    <submittedName>
        <fullName evidence="2">DUF5008 domain-containing protein</fullName>
    </submittedName>
</protein>
<dbReference type="InterPro" id="IPR013431">
    <property type="entry name" value="Delta_60_rpt"/>
</dbReference>
<reference evidence="2 3" key="1">
    <citation type="submission" date="2019-04" db="EMBL/GenBank/DDBJ databases">
        <title>Pedobacter sp. RP-1-16 sp. nov., isolated from Arctic soil.</title>
        <authorList>
            <person name="Dahal R.H."/>
            <person name="Kim D.-U."/>
        </authorList>
    </citation>
    <scope>NUCLEOTIDE SEQUENCE [LARGE SCALE GENOMIC DNA]</scope>
    <source>
        <strain evidence="2 3">RP-1-16</strain>
    </source>
</reference>
<dbReference type="InterPro" id="IPR014756">
    <property type="entry name" value="Ig_E-set"/>
</dbReference>
<comment type="caution">
    <text evidence="2">The sequence shown here is derived from an EMBL/GenBank/DDBJ whole genome shotgun (WGS) entry which is preliminary data.</text>
</comment>
<dbReference type="AlphaFoldDB" id="A0A4U1GHF5"/>
<dbReference type="RefSeq" id="WP_136879317.1">
    <property type="nucleotide sequence ID" value="NZ_SWDX01000002.1"/>
</dbReference>
<name>A0A4U1GHF5_9SPHI</name>
<dbReference type="Pfam" id="PF16400">
    <property type="entry name" value="DUF5008"/>
    <property type="match status" value="1"/>
</dbReference>
<proteinExistence type="predicted"/>
<evidence type="ECO:0000313" key="2">
    <source>
        <dbReference type="EMBL" id="TKC63665.1"/>
    </source>
</evidence>
<accession>A0A4U1GHF5</accession>
<dbReference type="EMBL" id="SWDX01000002">
    <property type="protein sequence ID" value="TKC63665.1"/>
    <property type="molecule type" value="Genomic_DNA"/>
</dbReference>
<sequence length="548" mass="59326">MKYTYLLFVAFCLLFFWGCKEDKTLSENPYNGGAKPLGIGFNAVIPPVPIDGSSGTTVTFTASGLLKYKGAISFSFNGEEAEIVDIQDNAIVVKVPAMASSGAVSIMVEDQVFYGPQFKVLGKVMIDPFYKAINGANNLVRSYLKLDDGRYILTGSFSDYNGQANEASPIRRIVLTSASGELDRSLRFGSGADDQINSVIQSPNKQNFYVGGRFSSYDRMNRFISNITRTTVNGTADSIRVNTYSTPFTGKQITVPAFSGGISGSVLKLFNSGNQLIAVGNFSHYVKRNYTNGRTIVITNPLTQEQFFVYKDSITTDSISMKQLIRFNPDGTLDKSFHFNAATGRSYEGGNGSINAAFQQADGKIILVGSFSRFNELPSGRIVRVNPDGTLDNTFNVGKGANASISSITYNEISKKFLITGTFGTFNNLPAKGLAMLNQDGSLDANFVAKDFANGYPSYAKQISNGMIIISGGFKKYSNVKRSGFIILTETGLLAPGYNTAGDFSGSIYDIIEGKNAENKTSLILLGSISKFDGKPINNITCISFTEE</sequence>
<gene>
    <name evidence="2" type="ORF">FBD94_04755</name>
</gene>
<feature type="domain" description="DUF5008" evidence="1">
    <location>
        <begin position="24"/>
        <end position="116"/>
    </location>
</feature>
<evidence type="ECO:0000259" key="1">
    <source>
        <dbReference type="Pfam" id="PF16400"/>
    </source>
</evidence>
<dbReference type="Proteomes" id="UP000309594">
    <property type="component" value="Unassembled WGS sequence"/>
</dbReference>
<dbReference type="Pfam" id="PF17164">
    <property type="entry name" value="DUF5122"/>
    <property type="match status" value="3"/>
</dbReference>
<dbReference type="SUPFAM" id="SSF63829">
    <property type="entry name" value="Calcium-dependent phosphotriesterase"/>
    <property type="match status" value="1"/>
</dbReference>
<dbReference type="SUPFAM" id="SSF81296">
    <property type="entry name" value="E set domains"/>
    <property type="match status" value="1"/>
</dbReference>
<dbReference type="InterPro" id="IPR013783">
    <property type="entry name" value="Ig-like_fold"/>
</dbReference>
<dbReference type="InterPro" id="IPR032175">
    <property type="entry name" value="DUF5008"/>
</dbReference>
<evidence type="ECO:0000313" key="3">
    <source>
        <dbReference type="Proteomes" id="UP000309594"/>
    </source>
</evidence>
<dbReference type="Gene3D" id="2.60.40.10">
    <property type="entry name" value="Immunoglobulins"/>
    <property type="match status" value="1"/>
</dbReference>